<feature type="domain" description="DNA mismatch repair proteins mutS family" evidence="5">
    <location>
        <begin position="602"/>
        <end position="618"/>
    </location>
</feature>
<dbReference type="InterPro" id="IPR007860">
    <property type="entry name" value="DNA_mmatch_repair_MutS_con_dom"/>
</dbReference>
<dbReference type="InterPro" id="IPR000432">
    <property type="entry name" value="DNA_mismatch_repair_MutS_C"/>
</dbReference>
<dbReference type="SUPFAM" id="SSF52540">
    <property type="entry name" value="P-loop containing nucleoside triphosphate hydrolases"/>
    <property type="match status" value="1"/>
</dbReference>
<dbReference type="GO" id="GO:0005524">
    <property type="term" value="F:ATP binding"/>
    <property type="evidence" value="ECO:0007669"/>
    <property type="project" value="UniProtKB-KW"/>
</dbReference>
<dbReference type="InterPro" id="IPR045076">
    <property type="entry name" value="MutS"/>
</dbReference>
<dbReference type="Gene3D" id="1.10.1420.10">
    <property type="match status" value="1"/>
</dbReference>
<keyword evidence="4" id="KW-0238">DNA-binding</keyword>
<dbReference type="PROSITE" id="PS00486">
    <property type="entry name" value="DNA_MISMATCH_REPAIR_2"/>
    <property type="match status" value="1"/>
</dbReference>
<dbReference type="GO" id="GO:0030983">
    <property type="term" value="F:mismatched DNA binding"/>
    <property type="evidence" value="ECO:0007669"/>
    <property type="project" value="InterPro"/>
</dbReference>
<dbReference type="EMBL" id="CAJZBQ010000011">
    <property type="protein sequence ID" value="CAG9313704.1"/>
    <property type="molecule type" value="Genomic_DNA"/>
</dbReference>
<evidence type="ECO:0000313" key="7">
    <source>
        <dbReference type="Proteomes" id="UP001162131"/>
    </source>
</evidence>
<dbReference type="GO" id="GO:0051026">
    <property type="term" value="P:chiasma assembly"/>
    <property type="evidence" value="ECO:0007669"/>
    <property type="project" value="TreeGrafter"/>
</dbReference>
<dbReference type="GO" id="GO:0006298">
    <property type="term" value="P:mismatch repair"/>
    <property type="evidence" value="ECO:0007669"/>
    <property type="project" value="InterPro"/>
</dbReference>
<sequence length="760" mass="85585">MSETSSIYLSVFTQYPKLGIAKFDESTGHLEVSEIWVTVTDFSFLSPIFIEIEPSYIIASNTAPEQLKEILENFNTTYMPKSEFDYNKAKQLTTQQCFQGDEFKATTSLNFSCNAMISSIGALISYLTNSSNFSSFSIQKVYQIKISGLHCDFQTLKALQIIQEDSHPSKINNAGRSKEGLSIFGLFDNTCTTQGRKKLRQWLLRPLGEISEINARLEAIEFFMKNPGILQEILHELKNVSDLEICVKRFYEVRTTTNDWLKVIETSSALLRIVEILKKFEVLPLMFLPLINTQIDLFIELLTYLQNCLDFSNKDHGKPQILSGVSAELDYLKRSAIDLDNFLIQLSNVEKLNLKKCGIEFASLSVMHFPQLGYHIEISYRGRIGLTPSSVGSDKSDHSLFEKIGYEYQFAADDAIYFKNDKTKSLDDRFGDLKKSINDTENAILRDLETEILKRGNELCYVSRLLGDLDALLSLVLAAETLNLTRPQLQEEPGIQIVNGRHLLVEICVDNAIPNDCALDSVHKIAVICGPNYSGKSVYMKMVGLIVYLAHIGSFVPAEFAVIGKVDQIFSRMAYSDSRTSSSFSEEIAQLTIALNNSTPSSLLILDEFGKGTNSIDGMSLVGSLLSHLQVNSPPLTLLCTHFQELITHSLISESEIMKFYTMEIAYSDHPVFLYKLIRGKPMGSFGIFCAKWAGISEEVIKRAEEVKESFRNGKELRPLPRIDRIEKSKQVLRMLSHYKDGDSPEDFLGKALQLMTSPN</sequence>
<keyword evidence="2" id="KW-0547">Nucleotide-binding</keyword>
<evidence type="ECO:0000256" key="1">
    <source>
        <dbReference type="ARBA" id="ARBA00006271"/>
    </source>
</evidence>
<dbReference type="PIRSF" id="PIRSF005813">
    <property type="entry name" value="MSH2"/>
    <property type="match status" value="1"/>
</dbReference>
<proteinExistence type="inferred from homology"/>
<evidence type="ECO:0000256" key="3">
    <source>
        <dbReference type="ARBA" id="ARBA00022840"/>
    </source>
</evidence>
<comment type="similarity">
    <text evidence="1">Belongs to the DNA mismatch repair MutS family.</text>
</comment>
<evidence type="ECO:0000313" key="6">
    <source>
        <dbReference type="EMBL" id="CAG9313704.1"/>
    </source>
</evidence>
<dbReference type="Gene3D" id="3.30.420.110">
    <property type="entry name" value="MutS, connector domain"/>
    <property type="match status" value="1"/>
</dbReference>
<dbReference type="AlphaFoldDB" id="A0AAU9IZC2"/>
<dbReference type="SUPFAM" id="SSF48334">
    <property type="entry name" value="DNA repair protein MutS, domain III"/>
    <property type="match status" value="1"/>
</dbReference>
<dbReference type="SUPFAM" id="SSF53150">
    <property type="entry name" value="DNA repair protein MutS, domain II"/>
    <property type="match status" value="1"/>
</dbReference>
<dbReference type="PANTHER" id="PTHR11361">
    <property type="entry name" value="DNA MISMATCH REPAIR PROTEIN MUTS FAMILY MEMBER"/>
    <property type="match status" value="1"/>
</dbReference>
<dbReference type="Proteomes" id="UP001162131">
    <property type="component" value="Unassembled WGS sequence"/>
</dbReference>
<dbReference type="InterPro" id="IPR036678">
    <property type="entry name" value="MutS_con_dom_sf"/>
</dbReference>
<dbReference type="GO" id="GO:0005634">
    <property type="term" value="C:nucleus"/>
    <property type="evidence" value="ECO:0007669"/>
    <property type="project" value="TreeGrafter"/>
</dbReference>
<name>A0AAU9IZC2_9CILI</name>
<evidence type="ECO:0000256" key="2">
    <source>
        <dbReference type="ARBA" id="ARBA00022741"/>
    </source>
</evidence>
<dbReference type="GO" id="GO:0140664">
    <property type="term" value="F:ATP-dependent DNA damage sensor activity"/>
    <property type="evidence" value="ECO:0007669"/>
    <property type="project" value="InterPro"/>
</dbReference>
<keyword evidence="7" id="KW-1185">Reference proteome</keyword>
<dbReference type="InterPro" id="IPR011184">
    <property type="entry name" value="DNA_mismatch_repair_Msh2"/>
</dbReference>
<organism evidence="6 7">
    <name type="scientific">Blepharisma stoltei</name>
    <dbReference type="NCBI Taxonomy" id="1481888"/>
    <lineage>
        <taxon>Eukaryota</taxon>
        <taxon>Sar</taxon>
        <taxon>Alveolata</taxon>
        <taxon>Ciliophora</taxon>
        <taxon>Postciliodesmatophora</taxon>
        <taxon>Heterotrichea</taxon>
        <taxon>Heterotrichida</taxon>
        <taxon>Blepharismidae</taxon>
        <taxon>Blepharisma</taxon>
    </lineage>
</organism>
<dbReference type="InterPro" id="IPR036187">
    <property type="entry name" value="DNA_mismatch_repair_MutS_sf"/>
</dbReference>
<dbReference type="Gene3D" id="3.40.50.300">
    <property type="entry name" value="P-loop containing nucleotide triphosphate hydrolases"/>
    <property type="match status" value="1"/>
</dbReference>
<dbReference type="InterPro" id="IPR027417">
    <property type="entry name" value="P-loop_NTPase"/>
</dbReference>
<dbReference type="SMART" id="SM00533">
    <property type="entry name" value="MUTSd"/>
    <property type="match status" value="1"/>
</dbReference>
<dbReference type="Pfam" id="PF00488">
    <property type="entry name" value="MutS_V"/>
    <property type="match status" value="1"/>
</dbReference>
<keyword evidence="3" id="KW-0067">ATP-binding</keyword>
<accession>A0AAU9IZC2</accession>
<evidence type="ECO:0000256" key="4">
    <source>
        <dbReference type="ARBA" id="ARBA00023125"/>
    </source>
</evidence>
<dbReference type="SMART" id="SM00534">
    <property type="entry name" value="MUTSac"/>
    <property type="match status" value="1"/>
</dbReference>
<dbReference type="InterPro" id="IPR007696">
    <property type="entry name" value="DNA_mismatch_repair_MutS_core"/>
</dbReference>
<evidence type="ECO:0000259" key="5">
    <source>
        <dbReference type="PROSITE" id="PS00486"/>
    </source>
</evidence>
<dbReference type="Pfam" id="PF05188">
    <property type="entry name" value="MutS_II"/>
    <property type="match status" value="1"/>
</dbReference>
<reference evidence="6" key="1">
    <citation type="submission" date="2021-09" db="EMBL/GenBank/DDBJ databases">
        <authorList>
            <consortium name="AG Swart"/>
            <person name="Singh M."/>
            <person name="Singh A."/>
            <person name="Seah K."/>
            <person name="Emmerich C."/>
        </authorList>
    </citation>
    <scope>NUCLEOTIDE SEQUENCE</scope>
    <source>
        <strain evidence="6">ATCC30299</strain>
    </source>
</reference>
<gene>
    <name evidence="6" type="ORF">BSTOLATCC_MIC9509</name>
</gene>
<dbReference type="Pfam" id="PF05192">
    <property type="entry name" value="MutS_III"/>
    <property type="match status" value="1"/>
</dbReference>
<dbReference type="PANTHER" id="PTHR11361:SF20">
    <property type="entry name" value="MUTS PROTEIN HOMOLOG 5"/>
    <property type="match status" value="1"/>
</dbReference>
<comment type="caution">
    <text evidence="6">The sequence shown here is derived from an EMBL/GenBank/DDBJ whole genome shotgun (WGS) entry which is preliminary data.</text>
</comment>
<protein>
    <recommendedName>
        <fullName evidence="5">DNA mismatch repair proteins mutS family domain-containing protein</fullName>
    </recommendedName>
</protein>